<protein>
    <submittedName>
        <fullName evidence="2">TM0106 family RecB-like putative nuclease</fullName>
    </submittedName>
</protein>
<dbReference type="Proteomes" id="UP001576774">
    <property type="component" value="Unassembled WGS sequence"/>
</dbReference>
<dbReference type="NCBIfam" id="TIGR03491">
    <property type="entry name" value="TM0106 family RecB-like putative nuclease"/>
    <property type="match status" value="1"/>
</dbReference>
<comment type="caution">
    <text evidence="2">The sequence shown here is derived from an EMBL/GenBank/DDBJ whole genome shotgun (WGS) entry which is preliminary data.</text>
</comment>
<dbReference type="Pfam" id="PF13482">
    <property type="entry name" value="RNase_H_2"/>
    <property type="match status" value="1"/>
</dbReference>
<dbReference type="SUPFAM" id="SSF53098">
    <property type="entry name" value="Ribonuclease H-like"/>
    <property type="match status" value="1"/>
</dbReference>
<dbReference type="RefSeq" id="WP_413275133.1">
    <property type="nucleotide sequence ID" value="NZ_JBHFNQ010000259.1"/>
</dbReference>
<evidence type="ECO:0000313" key="2">
    <source>
        <dbReference type="EMBL" id="MFB2882175.1"/>
    </source>
</evidence>
<gene>
    <name evidence="2" type="ORF">ACE1CC_35460</name>
</gene>
<reference evidence="2 3" key="1">
    <citation type="submission" date="2024-09" db="EMBL/GenBank/DDBJ databases">
        <title>Floridaenema gen nov. (Aerosakkonemataceae, Aerosakkonematales ord. nov., Cyanobacteria) from benthic tropical and subtropical fresh waters, with the description of four new species.</title>
        <authorList>
            <person name="Moretto J.A."/>
            <person name="Berthold D.E."/>
            <person name="Lefler F.W."/>
            <person name="Huang I.-S."/>
            <person name="Laughinghouse H. IV."/>
        </authorList>
    </citation>
    <scope>NUCLEOTIDE SEQUENCE [LARGE SCALE GENOMIC DNA]</scope>
    <source>
        <strain evidence="2 3">BLCC-F46</strain>
    </source>
</reference>
<evidence type="ECO:0000259" key="1">
    <source>
        <dbReference type="Pfam" id="PF13482"/>
    </source>
</evidence>
<evidence type="ECO:0000313" key="3">
    <source>
        <dbReference type="Proteomes" id="UP001576774"/>
    </source>
</evidence>
<dbReference type="EMBL" id="JBHFNQ010000259">
    <property type="protein sequence ID" value="MFB2882175.1"/>
    <property type="molecule type" value="Genomic_DNA"/>
</dbReference>
<dbReference type="InterPro" id="IPR019993">
    <property type="entry name" value="RecB_nuclease_TM0106_put"/>
</dbReference>
<dbReference type="InterPro" id="IPR038720">
    <property type="entry name" value="YprB_RNase_H-like_dom"/>
</dbReference>
<proteinExistence type="predicted"/>
<organism evidence="2 3">
    <name type="scientific">Floridaenema aerugineum BLCC-F46</name>
    <dbReference type="NCBI Taxonomy" id="3153654"/>
    <lineage>
        <taxon>Bacteria</taxon>
        <taxon>Bacillati</taxon>
        <taxon>Cyanobacteriota</taxon>
        <taxon>Cyanophyceae</taxon>
        <taxon>Oscillatoriophycideae</taxon>
        <taxon>Aerosakkonematales</taxon>
        <taxon>Aerosakkonemataceae</taxon>
        <taxon>Floridanema</taxon>
        <taxon>Floridanema aerugineum</taxon>
    </lineage>
</organism>
<name>A0ABV4XH95_9CYAN</name>
<sequence length="487" mass="56677">MLLTAELLLQYQRCHRRAFLDLYGNKQELDPPSDFQLKLHQDRLTHQKTVLREQTYHKPDYPDRDWQAGAQATLSLMRQGVERIYKGILITQVDENPFPSYQSPTPITLLSFPDLLVKQPGNSIFGNWCYIPVQIELGKRPKQEYKIGAAFHAYILTATQGVKPPAAWLILRERKPYLVPLENWLPQMQKFFQECSQTLQQSETPEVFISRQKCNLCHWYSSCYSVAKSQEHLSLLPGVTPSRYSYLQQLNINSLESLAKANFADLELAFGKEITEQLLRQAQAKLNNQVVFHPNSLINLPNSDVELYFDIESQPEEDFAYLLGVLIVDKKAQSQKFYALLAEDLPEEEATWQKFLNLVWDYPQAPIFHFCDYEVSMVKELAKRYKTPNHLWQPLLNRLVDVHEKVTQAVTLPIESYSLKAIARWLGFNWRNPSASGSQAICWYDEWLKTGDRTFLEKIVIYNEDDCFATYLVKDWLNKTLEKNPTP</sequence>
<dbReference type="InterPro" id="IPR012337">
    <property type="entry name" value="RNaseH-like_sf"/>
</dbReference>
<feature type="domain" description="YprB ribonuclease H-like" evidence="1">
    <location>
        <begin position="307"/>
        <end position="478"/>
    </location>
</feature>
<keyword evidence="3" id="KW-1185">Reference proteome</keyword>
<accession>A0ABV4XH95</accession>